<dbReference type="RefSeq" id="WP_064305329.1">
    <property type="nucleotide sequence ID" value="NZ_CP094882.1"/>
</dbReference>
<protein>
    <submittedName>
        <fullName evidence="4">Uncharacterized protein</fullName>
    </submittedName>
</protein>
<feature type="transmembrane region" description="Helical" evidence="2">
    <location>
        <begin position="340"/>
        <end position="357"/>
    </location>
</feature>
<feature type="chain" id="PRO_5045073864" evidence="3">
    <location>
        <begin position="24"/>
        <end position="597"/>
    </location>
</feature>
<sequence length="597" mass="67490">MKIKIKLALISFFFLLSPTAAFADTTTDFNNFTSYAFTGDSKFNISEAIAALIHTFIQGLFFPVQKIYDFVSIVKTSLEGQDLINTWSSVIFDSSKTLYTQLFNSGLIYAIAGGLVCYLMWGFVKGVFGQIVMKVLILLLTSASFFAFGPTIVKNLNTNLAQVNKEIVSSVNIAGVEKTSADDTLDILLMKPFIALNFDSQEQALKDDRYKTLLEKHEDEDLKKYEKEWKDKHLGSSSFGDKFCTVIGALLNALLYGTLLLGFSIGSFALQLVVLLLLFLGAFAAILSLFPTFEKVLGNLIKEIFTVLVLSILLTSASSIMFIFDGLLTGVLVKVNINDYFFTVILKFLIYYLMYRYRRKIGKIFESSGISANLNSKLNKGRRIISNSGQALKKTAPVGLAMSAGGMALASTAKNVKSAPYKVMNATRNKAQNRDNKKLENPRDSEEFNKANASSLLNRNADEKRLSKIDKKLNGENKGMSAIKNAYANSNPEYKKKLLAKKKRTNNQLEQRKLMVEKRLGNYTQSKNEDEIKRKSDEKLQEERLKARRRAKEKLEMQREMLRRATERKKAQKKQTTSERVQRRMTKYNYDKEKNKV</sequence>
<keyword evidence="2" id="KW-0812">Transmembrane</keyword>
<evidence type="ECO:0000313" key="4">
    <source>
        <dbReference type="EMBL" id="WYC66454.1"/>
    </source>
</evidence>
<accession>A0ABZ2SEM4</accession>
<keyword evidence="2" id="KW-0472">Membrane</keyword>
<gene>
    <name evidence="4" type="ORF">VNN45_06100</name>
</gene>
<feature type="region of interest" description="Disordered" evidence="1">
    <location>
        <begin position="426"/>
        <end position="465"/>
    </location>
</feature>
<keyword evidence="5" id="KW-1185">Reference proteome</keyword>
<evidence type="ECO:0000256" key="2">
    <source>
        <dbReference type="SAM" id="Phobius"/>
    </source>
</evidence>
<dbReference type="Proteomes" id="UP001456368">
    <property type="component" value="Chromosome"/>
</dbReference>
<feature type="transmembrane region" description="Helical" evidence="2">
    <location>
        <begin position="269"/>
        <end position="293"/>
    </location>
</feature>
<reference evidence="4 5" key="1">
    <citation type="submission" date="2023-12" db="EMBL/GenBank/DDBJ databases">
        <title>Redefining Piscine Lactococcosis.</title>
        <authorList>
            <person name="Heckman T.I."/>
            <person name="Yazdi Z."/>
            <person name="Older C.E."/>
            <person name="Griffin M.J."/>
            <person name="Waldbieser G.C."/>
            <person name="Chow A.M."/>
            <person name="Medina Silva I."/>
            <person name="Anenson K.M."/>
            <person name="Garcia J.C."/>
            <person name="LaFrentz B.R."/>
            <person name="Slavic D."/>
            <person name="Toohey-Kurth K.L."/>
            <person name="Yant P."/>
            <person name="Fritz H.M."/>
            <person name="Henderson E."/>
            <person name="McDowall R."/>
            <person name="Cai H."/>
            <person name="Adikson M."/>
            <person name="Soto E."/>
        </authorList>
    </citation>
    <scope>NUCLEOTIDE SEQUENCE [LARGE SCALE GENOMIC DNA]</scope>
    <source>
        <strain evidence="4 5">R21-91A</strain>
    </source>
</reference>
<feature type="transmembrane region" description="Helical" evidence="2">
    <location>
        <begin position="102"/>
        <end position="121"/>
    </location>
</feature>
<dbReference type="EMBL" id="CP141698">
    <property type="protein sequence ID" value="WYC66454.1"/>
    <property type="molecule type" value="Genomic_DNA"/>
</dbReference>
<feature type="compositionally biased region" description="Basic and acidic residues" evidence="1">
    <location>
        <begin position="527"/>
        <end position="545"/>
    </location>
</feature>
<evidence type="ECO:0000256" key="3">
    <source>
        <dbReference type="SAM" id="SignalP"/>
    </source>
</evidence>
<feature type="compositionally biased region" description="Basic and acidic residues" evidence="1">
    <location>
        <begin position="432"/>
        <end position="449"/>
    </location>
</feature>
<evidence type="ECO:0000313" key="5">
    <source>
        <dbReference type="Proteomes" id="UP001456368"/>
    </source>
</evidence>
<proteinExistence type="predicted"/>
<feature type="transmembrane region" description="Helical" evidence="2">
    <location>
        <begin position="47"/>
        <end position="64"/>
    </location>
</feature>
<keyword evidence="3" id="KW-0732">Signal</keyword>
<organism evidence="4 5">
    <name type="scientific">Lactococcus petauri</name>
    <dbReference type="NCBI Taxonomy" id="1940789"/>
    <lineage>
        <taxon>Bacteria</taxon>
        <taxon>Bacillati</taxon>
        <taxon>Bacillota</taxon>
        <taxon>Bacilli</taxon>
        <taxon>Lactobacillales</taxon>
        <taxon>Streptococcaceae</taxon>
        <taxon>Lactococcus</taxon>
    </lineage>
</organism>
<dbReference type="GeneID" id="75144326"/>
<feature type="transmembrane region" description="Helical" evidence="2">
    <location>
        <begin position="305"/>
        <end position="328"/>
    </location>
</feature>
<feature type="transmembrane region" description="Helical" evidence="2">
    <location>
        <begin position="127"/>
        <end position="148"/>
    </location>
</feature>
<feature type="compositionally biased region" description="Basic and acidic residues" evidence="1">
    <location>
        <begin position="553"/>
        <end position="569"/>
    </location>
</feature>
<feature type="signal peptide" evidence="3">
    <location>
        <begin position="1"/>
        <end position="23"/>
    </location>
</feature>
<name>A0ABZ2SEM4_9LACT</name>
<evidence type="ECO:0000256" key="1">
    <source>
        <dbReference type="SAM" id="MobiDB-lite"/>
    </source>
</evidence>
<keyword evidence="2" id="KW-1133">Transmembrane helix</keyword>
<feature type="transmembrane region" description="Helical" evidence="2">
    <location>
        <begin position="243"/>
        <end position="263"/>
    </location>
</feature>
<feature type="region of interest" description="Disordered" evidence="1">
    <location>
        <begin position="519"/>
        <end position="597"/>
    </location>
</feature>